<dbReference type="STRING" id="5627.A0A1C7LTK7"/>
<sequence>MSTTVTSNEQRLTLGTSVPPFTAHAISVSLPTWDDNVGYERGEKRVVDAMVSGYPRFFIHLSIQKLARICEQKFGVQDERCLLCPTRKIAEHCRAFMIDRSTKAGSPVPVRLVQFLITPEDEPQSSSSGVELHIVLFPGDAFPLAKQFWQHTGICISSRLAERCLSMLPEEGSEVNPPMSPFSRLPCKGANRHYSAKTFGKSPPVSPALSQIPTSNETRDDLSRDQVNYVEERYGRNLPFESAAAAKRAMRRRIAGVLVRDSPSDWSTAGGHETELGPSTRGVEDVTEDDVFLYSTGMAAIWNAHQLALSVRPVAKSICFGFPYADTLKVLEKWGPGCYFLGHGLDEDIDELEALLEKESASSTNPPLLSLFTEFPSNPLLRCPDLPRLCSLADKYDFLIVVDETIGNFVNVEVLPYADIVVSSLSKVFSGDSNVMGGSLILNPRGRHYAALKSHMVANFEDSYYDEDAIYMERNSRDFKRRIEIIDANALAVCSFLRSRSLADPAPPRIPSSRRCSTQTVPRAYQRSAYGRVRRVVLTDVHVNRGIARVLRHAPVPQRAEPGHELHAGVSVRDPGALCGVGMGGGYGIEEGLVRVSVGMEDTEVLLRGFEKALAAAEAVVQDSESPVEI</sequence>
<comment type="caution">
    <text evidence="12">The sequence shown here is derived from an EMBL/GenBank/DDBJ whole genome shotgun (WGS) entry which is preliminary data.</text>
</comment>
<evidence type="ECO:0000256" key="4">
    <source>
        <dbReference type="ARBA" id="ARBA00022898"/>
    </source>
</evidence>
<name>A0A1C7LTK7_GRIFR</name>
<dbReference type="Gene3D" id="3.90.1150.10">
    <property type="entry name" value="Aspartate Aminotransferase, domain 1"/>
    <property type="match status" value="1"/>
</dbReference>
<evidence type="ECO:0000256" key="3">
    <source>
        <dbReference type="ARBA" id="ARBA00022679"/>
    </source>
</evidence>
<dbReference type="Pfam" id="PF01053">
    <property type="entry name" value="Cys_Met_Meta_PP"/>
    <property type="match status" value="1"/>
</dbReference>
<comment type="function">
    <text evidence="7">Catalyzes the formation of L-cystathionine from O-succinyl-L-homoserine (OSHS) and L-cysteine, via a gamma-replacement reaction. In the absence of thiol, catalyzes gamma-elimination to form 2-oxobutanoate, succinate and ammonia.</text>
</comment>
<dbReference type="SUPFAM" id="SSF53383">
    <property type="entry name" value="PLP-dependent transferases"/>
    <property type="match status" value="1"/>
</dbReference>
<dbReference type="InterPro" id="IPR015424">
    <property type="entry name" value="PyrdxlP-dep_Trfase"/>
</dbReference>
<evidence type="ECO:0000256" key="8">
    <source>
        <dbReference type="ARBA" id="ARBA00060510"/>
    </source>
</evidence>
<evidence type="ECO:0000313" key="13">
    <source>
        <dbReference type="Proteomes" id="UP000092993"/>
    </source>
</evidence>
<evidence type="ECO:0000256" key="11">
    <source>
        <dbReference type="SAM" id="MobiDB-lite"/>
    </source>
</evidence>
<dbReference type="EMBL" id="LUGG01000023">
    <property type="protein sequence ID" value="OBZ67848.1"/>
    <property type="molecule type" value="Genomic_DNA"/>
</dbReference>
<dbReference type="Proteomes" id="UP000092993">
    <property type="component" value="Unassembled WGS sequence"/>
</dbReference>
<dbReference type="GO" id="GO:0009086">
    <property type="term" value="P:methionine biosynthetic process"/>
    <property type="evidence" value="ECO:0007669"/>
    <property type="project" value="UniProtKB-KW"/>
</dbReference>
<dbReference type="GO" id="GO:0019346">
    <property type="term" value="P:transsulfuration"/>
    <property type="evidence" value="ECO:0007669"/>
    <property type="project" value="InterPro"/>
</dbReference>
<keyword evidence="3" id="KW-0808">Transferase</keyword>
<evidence type="ECO:0000256" key="5">
    <source>
        <dbReference type="ARBA" id="ARBA00023167"/>
    </source>
</evidence>
<dbReference type="InterPro" id="IPR015421">
    <property type="entry name" value="PyrdxlP-dep_Trfase_major"/>
</dbReference>
<keyword evidence="13" id="KW-1185">Reference proteome</keyword>
<feature type="region of interest" description="Disordered" evidence="11">
    <location>
        <begin position="198"/>
        <end position="222"/>
    </location>
</feature>
<comment type="pathway">
    <text evidence="8">Amino-acid biosynthesis; L-methionine biosynthesis via de novo pathway; L-cystathionine from O-succinyl-L-homoserine: step 1/1.</text>
</comment>
<keyword evidence="4" id="KW-0663">Pyridoxal phosphate</keyword>
<evidence type="ECO:0000313" key="12">
    <source>
        <dbReference type="EMBL" id="OBZ67848.1"/>
    </source>
</evidence>
<evidence type="ECO:0000256" key="7">
    <source>
        <dbReference type="ARBA" id="ARBA00058439"/>
    </source>
</evidence>
<protein>
    <recommendedName>
        <fullName evidence="9">cystathionine gamma-synthase</fullName>
        <ecNumber evidence="9">2.5.1.48</ecNumber>
    </recommendedName>
    <alternativeName>
        <fullName evidence="10">O-succinylhomoserine (thiol)-lyase</fullName>
    </alternativeName>
</protein>
<dbReference type="PANTHER" id="PTHR42699:SF1">
    <property type="entry name" value="CYSTATHIONINE GAMMA-SYNTHASE-RELATED"/>
    <property type="match status" value="1"/>
</dbReference>
<keyword evidence="2" id="KW-0028">Amino-acid biosynthesis</keyword>
<reference evidence="12 13" key="1">
    <citation type="submission" date="2016-03" db="EMBL/GenBank/DDBJ databases">
        <title>Whole genome sequencing of Grifola frondosa 9006-11.</title>
        <authorList>
            <person name="Min B."/>
            <person name="Park H."/>
            <person name="Kim J.-G."/>
            <person name="Cho H."/>
            <person name="Oh Y.-L."/>
            <person name="Kong W.-S."/>
            <person name="Choi I.-G."/>
        </authorList>
    </citation>
    <scope>NUCLEOTIDE SEQUENCE [LARGE SCALE GENOMIC DNA]</scope>
    <source>
        <strain evidence="12 13">9006-11</strain>
    </source>
</reference>
<accession>A0A1C7LTK7</accession>
<dbReference type="InterPro" id="IPR051750">
    <property type="entry name" value="Trans-sulfuration_enzymes"/>
</dbReference>
<evidence type="ECO:0000256" key="2">
    <source>
        <dbReference type="ARBA" id="ARBA00022605"/>
    </source>
</evidence>
<evidence type="ECO:0000256" key="1">
    <source>
        <dbReference type="ARBA" id="ARBA00001933"/>
    </source>
</evidence>
<dbReference type="EC" id="2.5.1.48" evidence="9"/>
<dbReference type="GO" id="GO:0030170">
    <property type="term" value="F:pyridoxal phosphate binding"/>
    <property type="evidence" value="ECO:0007669"/>
    <property type="project" value="InterPro"/>
</dbReference>
<keyword evidence="5" id="KW-0486">Methionine biosynthesis</keyword>
<dbReference type="InterPro" id="IPR000277">
    <property type="entry name" value="Cys/Met-Metab_PyrdxlP-dep_enz"/>
</dbReference>
<proteinExistence type="predicted"/>
<dbReference type="PANTHER" id="PTHR42699">
    <property type="match status" value="1"/>
</dbReference>
<evidence type="ECO:0000256" key="6">
    <source>
        <dbReference type="ARBA" id="ARBA00051441"/>
    </source>
</evidence>
<dbReference type="AlphaFoldDB" id="A0A1C7LTK7"/>
<evidence type="ECO:0000256" key="9">
    <source>
        <dbReference type="ARBA" id="ARBA00066530"/>
    </source>
</evidence>
<comment type="cofactor">
    <cofactor evidence="1">
        <name>pyridoxal 5'-phosphate</name>
        <dbReference type="ChEBI" id="CHEBI:597326"/>
    </cofactor>
</comment>
<dbReference type="OrthoDB" id="10047078at2759"/>
<comment type="catalytic activity">
    <reaction evidence="6">
        <text>O-succinyl-L-homoserine + L-cysteine = L,L-cystathionine + succinate + H(+)</text>
        <dbReference type="Rhea" id="RHEA:20397"/>
        <dbReference type="ChEBI" id="CHEBI:15378"/>
        <dbReference type="ChEBI" id="CHEBI:30031"/>
        <dbReference type="ChEBI" id="CHEBI:35235"/>
        <dbReference type="ChEBI" id="CHEBI:57661"/>
        <dbReference type="ChEBI" id="CHEBI:58161"/>
        <dbReference type="EC" id="2.5.1.48"/>
    </reaction>
</comment>
<dbReference type="InterPro" id="IPR015422">
    <property type="entry name" value="PyrdxlP-dep_Trfase_small"/>
</dbReference>
<dbReference type="GO" id="GO:0003962">
    <property type="term" value="F:cystathionine gamma-synthase activity"/>
    <property type="evidence" value="ECO:0007669"/>
    <property type="project" value="UniProtKB-EC"/>
</dbReference>
<dbReference type="Gene3D" id="3.40.640.10">
    <property type="entry name" value="Type I PLP-dependent aspartate aminotransferase-like (Major domain)"/>
    <property type="match status" value="1"/>
</dbReference>
<organism evidence="12 13">
    <name type="scientific">Grifola frondosa</name>
    <name type="common">Maitake</name>
    <name type="synonym">Polyporus frondosus</name>
    <dbReference type="NCBI Taxonomy" id="5627"/>
    <lineage>
        <taxon>Eukaryota</taxon>
        <taxon>Fungi</taxon>
        <taxon>Dikarya</taxon>
        <taxon>Basidiomycota</taxon>
        <taxon>Agaricomycotina</taxon>
        <taxon>Agaricomycetes</taxon>
        <taxon>Polyporales</taxon>
        <taxon>Grifolaceae</taxon>
        <taxon>Grifola</taxon>
    </lineage>
</organism>
<dbReference type="OMA" id="KVAKRCR"/>
<evidence type="ECO:0000256" key="10">
    <source>
        <dbReference type="ARBA" id="ARBA00083849"/>
    </source>
</evidence>
<gene>
    <name evidence="12" type="ORF">A0H81_12210</name>
</gene>
<dbReference type="FunFam" id="3.40.640.10:FF:000111">
    <property type="entry name" value="Cystathionine gamma-synthase"/>
    <property type="match status" value="1"/>
</dbReference>